<feature type="region of interest" description="Disordered" evidence="1">
    <location>
        <begin position="120"/>
        <end position="307"/>
    </location>
</feature>
<evidence type="ECO:0000313" key="4">
    <source>
        <dbReference type="Proteomes" id="UP001162162"/>
    </source>
</evidence>
<sequence length="521" mass="59868">MSEFTDIGIDPVTGEIEKKKGRKREPKKPKEPKVAKEPKAPKSPKEPKVPKERKKREPKEPKIKRKYVRKKKTDDLFDESAIDESLNKSAESIEDVSIFPQESPQAEVAEAEAINIPTNISAPDPEIQQPETSDIIDDVPETVQADSQTPAEGAVISEPPEESKKDEYNFEDQPSPEITELPKRIKKPRPPVKKVLATKAKSRKTGSSSRKRKGMIPESDGEGEDMVSTPPPSPPEDSENISTKRRSARNTQRKKYIDDVMLRFSDDDTPSTPTKSRRVPVPATPPVLTPGSADTPPTVEENLGDPKNQMNYVYVNTTEEDSMVVQHVLCSRMSRRQKKIDPPEEVKHESEEVKQEGEEEGEGFKTSDEKLPENTDLDKLEEKRDIEKHVKTRNENIGDIEMVDVEEYYVKYRNFSYLHCEWKTEEELYKGDKRIGNKIKRFKQKQAQQMNIFENLEEEPFNPDYTEVDRVLDLSEHTDPATGEIVKHYLVKWRALQYEDCTWELEEDVDPLKIQQFEKIQ</sequence>
<feature type="region of interest" description="Disordered" evidence="1">
    <location>
        <begin position="335"/>
        <end position="377"/>
    </location>
</feature>
<dbReference type="InterPro" id="IPR000953">
    <property type="entry name" value="Chromo/chromo_shadow_dom"/>
</dbReference>
<dbReference type="SMART" id="SM00298">
    <property type="entry name" value="CHROMO"/>
    <property type="match status" value="2"/>
</dbReference>
<dbReference type="AlphaFoldDB" id="A0AAV8XFQ7"/>
<evidence type="ECO:0000313" key="3">
    <source>
        <dbReference type="EMBL" id="KAJ8937601.1"/>
    </source>
</evidence>
<dbReference type="Proteomes" id="UP001162162">
    <property type="component" value="Unassembled WGS sequence"/>
</dbReference>
<dbReference type="InterPro" id="IPR051493">
    <property type="entry name" value="CHD"/>
</dbReference>
<feature type="compositionally biased region" description="Basic residues" evidence="1">
    <location>
        <begin position="62"/>
        <end position="71"/>
    </location>
</feature>
<feature type="domain" description="Chromo" evidence="2">
    <location>
        <begin position="466"/>
        <end position="521"/>
    </location>
</feature>
<gene>
    <name evidence="3" type="ORF">NQ318_018414</name>
</gene>
<dbReference type="InterPro" id="IPR016197">
    <property type="entry name" value="Chromo-like_dom_sf"/>
</dbReference>
<dbReference type="GO" id="GO:0005694">
    <property type="term" value="C:chromosome"/>
    <property type="evidence" value="ECO:0007669"/>
    <property type="project" value="UniProtKB-ARBA"/>
</dbReference>
<dbReference type="PANTHER" id="PTHR46850:SF1">
    <property type="entry name" value="CHROMODOMAIN-HELICASE-DNA-BINDING PROTEIN 9"/>
    <property type="match status" value="1"/>
</dbReference>
<feature type="compositionally biased region" description="Basic residues" evidence="1">
    <location>
        <begin position="243"/>
        <end position="254"/>
    </location>
</feature>
<feature type="compositionally biased region" description="Basic and acidic residues" evidence="1">
    <location>
        <begin position="339"/>
        <end position="377"/>
    </location>
</feature>
<dbReference type="CDD" id="cd18663">
    <property type="entry name" value="CD2_tandem_CHD5-9_like"/>
    <property type="match status" value="1"/>
</dbReference>
<dbReference type="PANTHER" id="PTHR46850">
    <property type="entry name" value="CHROMODOMAIN-HELICASE-DNA-BINDING PROTEIN 9"/>
    <property type="match status" value="1"/>
</dbReference>
<feature type="region of interest" description="Disordered" evidence="1">
    <location>
        <begin position="1"/>
        <end position="106"/>
    </location>
</feature>
<comment type="caution">
    <text evidence="3">The sequence shown here is derived from an EMBL/GenBank/DDBJ whole genome shotgun (WGS) entry which is preliminary data.</text>
</comment>
<accession>A0AAV8XFQ7</accession>
<reference evidence="3" key="1">
    <citation type="journal article" date="2023" name="Insect Mol. Biol.">
        <title>Genome sequencing provides insights into the evolution of gene families encoding plant cell wall-degrading enzymes in longhorned beetles.</title>
        <authorList>
            <person name="Shin N.R."/>
            <person name="Okamura Y."/>
            <person name="Kirsch R."/>
            <person name="Pauchet Y."/>
        </authorList>
    </citation>
    <scope>NUCLEOTIDE SEQUENCE</scope>
    <source>
        <strain evidence="3">AMC_N1</strain>
    </source>
</reference>
<dbReference type="CDD" id="cd18668">
    <property type="entry name" value="CD1_tandem_CHD5-9_like"/>
    <property type="match status" value="1"/>
</dbReference>
<evidence type="ECO:0000256" key="1">
    <source>
        <dbReference type="SAM" id="MobiDB-lite"/>
    </source>
</evidence>
<dbReference type="Gene3D" id="2.40.50.40">
    <property type="match status" value="2"/>
</dbReference>
<dbReference type="FunFam" id="2.40.50.40:FF:000001">
    <property type="entry name" value="chromodomain-helicase-DNA-binding protein 8 isoform X4"/>
    <property type="match status" value="1"/>
</dbReference>
<proteinExistence type="predicted"/>
<dbReference type="InterPro" id="IPR023780">
    <property type="entry name" value="Chromo_domain"/>
</dbReference>
<protein>
    <recommendedName>
        <fullName evidence="2">Chromo domain-containing protein</fullName>
    </recommendedName>
</protein>
<name>A0AAV8XFQ7_9CUCU</name>
<dbReference type="EMBL" id="JAPWTK010000637">
    <property type="protein sequence ID" value="KAJ8937601.1"/>
    <property type="molecule type" value="Genomic_DNA"/>
</dbReference>
<feature type="compositionally biased region" description="Basic and acidic residues" evidence="1">
    <location>
        <begin position="255"/>
        <end position="266"/>
    </location>
</feature>
<dbReference type="PROSITE" id="PS50013">
    <property type="entry name" value="CHROMO_2"/>
    <property type="match status" value="1"/>
</dbReference>
<organism evidence="3 4">
    <name type="scientific">Aromia moschata</name>
    <dbReference type="NCBI Taxonomy" id="1265417"/>
    <lineage>
        <taxon>Eukaryota</taxon>
        <taxon>Metazoa</taxon>
        <taxon>Ecdysozoa</taxon>
        <taxon>Arthropoda</taxon>
        <taxon>Hexapoda</taxon>
        <taxon>Insecta</taxon>
        <taxon>Pterygota</taxon>
        <taxon>Neoptera</taxon>
        <taxon>Endopterygota</taxon>
        <taxon>Coleoptera</taxon>
        <taxon>Polyphaga</taxon>
        <taxon>Cucujiformia</taxon>
        <taxon>Chrysomeloidea</taxon>
        <taxon>Cerambycidae</taxon>
        <taxon>Cerambycinae</taxon>
        <taxon>Callichromatini</taxon>
        <taxon>Aromia</taxon>
    </lineage>
</organism>
<feature type="compositionally biased region" description="Basic and acidic residues" evidence="1">
    <location>
        <begin position="28"/>
        <end position="61"/>
    </location>
</feature>
<dbReference type="SUPFAM" id="SSF54160">
    <property type="entry name" value="Chromo domain-like"/>
    <property type="match status" value="2"/>
</dbReference>
<feature type="compositionally biased region" description="Basic residues" evidence="1">
    <location>
        <begin position="200"/>
        <end position="214"/>
    </location>
</feature>
<evidence type="ECO:0000259" key="2">
    <source>
        <dbReference type="PROSITE" id="PS50013"/>
    </source>
</evidence>
<keyword evidence="4" id="KW-1185">Reference proteome</keyword>
<dbReference type="Pfam" id="PF00385">
    <property type="entry name" value="Chromo"/>
    <property type="match status" value="2"/>
</dbReference>